<evidence type="ECO:0000313" key="1">
    <source>
        <dbReference type="EMBL" id="EJW93712.1"/>
    </source>
</evidence>
<reference evidence="1" key="1">
    <citation type="journal article" date="2012" name="PLoS ONE">
        <title>Gene sets for utilization of primary and secondary nutrition supplies in the distal gut of endangered iberian lynx.</title>
        <authorList>
            <person name="Alcaide M."/>
            <person name="Messina E."/>
            <person name="Richter M."/>
            <person name="Bargiela R."/>
            <person name="Peplies J."/>
            <person name="Huws S.A."/>
            <person name="Newbold C.J."/>
            <person name="Golyshin P.N."/>
            <person name="Simon M.A."/>
            <person name="Lopez G."/>
            <person name="Yakimov M.M."/>
            <person name="Ferrer M."/>
        </authorList>
    </citation>
    <scope>NUCLEOTIDE SEQUENCE</scope>
</reference>
<proteinExistence type="predicted"/>
<dbReference type="AlphaFoldDB" id="J9FVW4"/>
<sequence length="78" mass="9105">MAICQRSHFPAPRRSYDESFLYKEGFVDFLESPLVFSHSSRNRIRPDRTAVELRYYVRRILLSTASSPLLSILRASRA</sequence>
<protein>
    <submittedName>
        <fullName evidence="1">Uncharacterized protein</fullName>
    </submittedName>
</protein>
<comment type="caution">
    <text evidence="1">The sequence shown here is derived from an EMBL/GenBank/DDBJ whole genome shotgun (WGS) entry which is preliminary data.</text>
</comment>
<name>J9FVW4_9ZZZZ</name>
<accession>J9FVW4</accession>
<dbReference type="EMBL" id="AMCI01006804">
    <property type="protein sequence ID" value="EJW93712.1"/>
    <property type="molecule type" value="Genomic_DNA"/>
</dbReference>
<organism evidence="1">
    <name type="scientific">gut metagenome</name>
    <dbReference type="NCBI Taxonomy" id="749906"/>
    <lineage>
        <taxon>unclassified sequences</taxon>
        <taxon>metagenomes</taxon>
        <taxon>organismal metagenomes</taxon>
    </lineage>
</organism>
<gene>
    <name evidence="1" type="ORF">EVA_18181</name>
</gene>